<dbReference type="Pfam" id="PF00356">
    <property type="entry name" value="LacI"/>
    <property type="match status" value="1"/>
</dbReference>
<dbReference type="NCBIfam" id="NF007449">
    <property type="entry name" value="PRK10014.1"/>
    <property type="match status" value="1"/>
</dbReference>
<evidence type="ECO:0000313" key="6">
    <source>
        <dbReference type="Proteomes" id="UP001228139"/>
    </source>
</evidence>
<evidence type="ECO:0000256" key="3">
    <source>
        <dbReference type="ARBA" id="ARBA00023163"/>
    </source>
</evidence>
<dbReference type="CDD" id="cd06289">
    <property type="entry name" value="PBP1_MalI-like"/>
    <property type="match status" value="1"/>
</dbReference>
<dbReference type="InterPro" id="IPR028082">
    <property type="entry name" value="Peripla_BP_I"/>
</dbReference>
<dbReference type="Pfam" id="PF13377">
    <property type="entry name" value="Peripla_BP_3"/>
    <property type="match status" value="1"/>
</dbReference>
<dbReference type="PANTHER" id="PTHR30146">
    <property type="entry name" value="LACI-RELATED TRANSCRIPTIONAL REPRESSOR"/>
    <property type="match status" value="1"/>
</dbReference>
<dbReference type="Proteomes" id="UP001228139">
    <property type="component" value="Chromosome"/>
</dbReference>
<sequence>MAKVTVADLARECGVSTATVSMVLSNKGRISAGTRQKVMTAIEKLGYVYNQQAANFRSQTSNQVGLLLQDITNPFYSELVAGLSHQTEMNGMMMFIGNSEESIERQQKFVEAISRNSACGLILCLARNTPVSFITRLKKLSFPVVLVARPSPGLPFDYVGTDNVSGARLATDHLISLGHRNIAFIGGLPDSVSRIHRIEGYSSRLLEAGIEPDANWIISCESTRAAGAKAVTALLTRYPQITAIVFHQDIIALGAVQGLRRMGRIIGKDISIVGFDDVPEASLIEPSLTTISVEAHEIGRVAGEILLTRLADNQAPPQTIILYPTLIKRDSSGCCPIIPAETADRT</sequence>
<organism evidence="5 6">
    <name type="scientific">Erwinia pyri</name>
    <dbReference type="NCBI Taxonomy" id="3062598"/>
    <lineage>
        <taxon>Bacteria</taxon>
        <taxon>Pseudomonadati</taxon>
        <taxon>Pseudomonadota</taxon>
        <taxon>Gammaproteobacteria</taxon>
        <taxon>Enterobacterales</taxon>
        <taxon>Erwiniaceae</taxon>
        <taxon>Erwinia</taxon>
    </lineage>
</organism>
<dbReference type="GO" id="GO:0003700">
    <property type="term" value="F:DNA-binding transcription factor activity"/>
    <property type="evidence" value="ECO:0007669"/>
    <property type="project" value="TreeGrafter"/>
</dbReference>
<dbReference type="KEGG" id="epi:Q3V30_10635"/>
<protein>
    <submittedName>
        <fullName evidence="5">LacI family DNA-binding transcriptional regulator</fullName>
    </submittedName>
</protein>
<dbReference type="SMART" id="SM00354">
    <property type="entry name" value="HTH_LACI"/>
    <property type="match status" value="1"/>
</dbReference>
<dbReference type="InterPro" id="IPR046335">
    <property type="entry name" value="LacI/GalR-like_sensor"/>
</dbReference>
<keyword evidence="2 5" id="KW-0238">DNA-binding</keyword>
<dbReference type="PROSITE" id="PS50932">
    <property type="entry name" value="HTH_LACI_2"/>
    <property type="match status" value="1"/>
</dbReference>
<dbReference type="EMBL" id="CP132353">
    <property type="protein sequence ID" value="WLS76960.1"/>
    <property type="molecule type" value="Genomic_DNA"/>
</dbReference>
<feature type="domain" description="HTH lacI-type" evidence="4">
    <location>
        <begin position="4"/>
        <end position="58"/>
    </location>
</feature>
<dbReference type="InterPro" id="IPR010982">
    <property type="entry name" value="Lambda_DNA-bd_dom_sf"/>
</dbReference>
<reference evidence="5 6" key="1">
    <citation type="submission" date="2023-07" db="EMBL/GenBank/DDBJ databases">
        <title>Pathogenic bacteria of pear tree diseases.</title>
        <authorList>
            <person name="Zhang Z."/>
            <person name="He L."/>
            <person name="Huang R."/>
        </authorList>
    </citation>
    <scope>NUCLEOTIDE SEQUENCE [LARGE SCALE GENOMIC DNA]</scope>
    <source>
        <strain evidence="5 6">DE2</strain>
    </source>
</reference>
<dbReference type="InterPro" id="IPR000843">
    <property type="entry name" value="HTH_LacI"/>
</dbReference>
<evidence type="ECO:0000256" key="2">
    <source>
        <dbReference type="ARBA" id="ARBA00023125"/>
    </source>
</evidence>
<dbReference type="AlphaFoldDB" id="A0AA50DF59"/>
<accession>A0AA50DF59</accession>
<evidence type="ECO:0000256" key="1">
    <source>
        <dbReference type="ARBA" id="ARBA00023015"/>
    </source>
</evidence>
<proteinExistence type="predicted"/>
<dbReference type="Gene3D" id="1.10.260.40">
    <property type="entry name" value="lambda repressor-like DNA-binding domains"/>
    <property type="match status" value="1"/>
</dbReference>
<name>A0AA50DF59_9GAMM</name>
<evidence type="ECO:0000313" key="5">
    <source>
        <dbReference type="EMBL" id="WLS76960.1"/>
    </source>
</evidence>
<dbReference type="SUPFAM" id="SSF47413">
    <property type="entry name" value="lambda repressor-like DNA-binding domains"/>
    <property type="match status" value="1"/>
</dbReference>
<dbReference type="SUPFAM" id="SSF53822">
    <property type="entry name" value="Periplasmic binding protein-like I"/>
    <property type="match status" value="1"/>
</dbReference>
<dbReference type="RefSeq" id="WP_306205426.1">
    <property type="nucleotide sequence ID" value="NZ_CP132353.1"/>
</dbReference>
<dbReference type="Gene3D" id="3.40.50.2300">
    <property type="match status" value="2"/>
</dbReference>
<dbReference type="CDD" id="cd01392">
    <property type="entry name" value="HTH_LacI"/>
    <property type="match status" value="1"/>
</dbReference>
<dbReference type="GO" id="GO:0000976">
    <property type="term" value="F:transcription cis-regulatory region binding"/>
    <property type="evidence" value="ECO:0007669"/>
    <property type="project" value="TreeGrafter"/>
</dbReference>
<gene>
    <name evidence="5" type="ORF">Q3V30_10635</name>
</gene>
<keyword evidence="3" id="KW-0804">Transcription</keyword>
<dbReference type="PANTHER" id="PTHR30146:SF138">
    <property type="entry name" value="TRANSCRIPTIONAL REGULATORY PROTEIN"/>
    <property type="match status" value="1"/>
</dbReference>
<keyword evidence="6" id="KW-1185">Reference proteome</keyword>
<keyword evidence="1" id="KW-0805">Transcription regulation</keyword>
<evidence type="ECO:0000259" key="4">
    <source>
        <dbReference type="PROSITE" id="PS50932"/>
    </source>
</evidence>